<gene>
    <name evidence="1" type="ORF">SAMN02745174_00314</name>
</gene>
<keyword evidence="2" id="KW-1185">Reference proteome</keyword>
<name>A0A1T4K587_9FUSO</name>
<accession>A0A1T4K587</accession>
<dbReference type="RefSeq" id="WP_159443546.1">
    <property type="nucleotide sequence ID" value="NZ_FUWX01000004.1"/>
</dbReference>
<dbReference type="Pfam" id="PF13289">
    <property type="entry name" value="SIR2_2"/>
    <property type="match status" value="1"/>
</dbReference>
<proteinExistence type="predicted"/>
<dbReference type="OrthoDB" id="86132at2"/>
<sequence>MSFFDKLKGEKKVNLFLGDFIGRLIGYPTRAELCKILSKEMKEGIKSYIKNDNSLFQISQGYLDAVVDSRSNLLNKLKGFYEYKKIKSDFYETILNSGKINSIVTINFDTSLEDFYSDRVIKNTVYCEELKDEEGKIPLYKMLGDFDNLEKVCVSNQDFRKLCVLPFYKKFWEEVRDNMNNYPTVFLGTDLDDPDFLYILEKIAHKKELNNMYMITSSSVVTPHASEILNNYGIKILKEDEMQFLRELKNNEEIITEEVVLEKKMYR</sequence>
<dbReference type="AlphaFoldDB" id="A0A1T4K587"/>
<dbReference type="EMBL" id="FUWX01000004">
    <property type="protein sequence ID" value="SJZ37594.1"/>
    <property type="molecule type" value="Genomic_DNA"/>
</dbReference>
<dbReference type="Proteomes" id="UP000191153">
    <property type="component" value="Unassembled WGS sequence"/>
</dbReference>
<protein>
    <submittedName>
        <fullName evidence="1">SIR2-like domain-containing protein</fullName>
    </submittedName>
</protein>
<reference evidence="1 2" key="1">
    <citation type="submission" date="2017-02" db="EMBL/GenBank/DDBJ databases">
        <authorList>
            <person name="Peterson S.W."/>
        </authorList>
    </citation>
    <scope>NUCLEOTIDE SEQUENCE [LARGE SCALE GENOMIC DNA]</scope>
    <source>
        <strain evidence="1 2">ATCC 700028</strain>
    </source>
</reference>
<evidence type="ECO:0000313" key="2">
    <source>
        <dbReference type="Proteomes" id="UP000191153"/>
    </source>
</evidence>
<dbReference type="STRING" id="180163.SAMN02745174_00314"/>
<organism evidence="1 2">
    <name type="scientific">Cetobacterium ceti</name>
    <dbReference type="NCBI Taxonomy" id="180163"/>
    <lineage>
        <taxon>Bacteria</taxon>
        <taxon>Fusobacteriati</taxon>
        <taxon>Fusobacteriota</taxon>
        <taxon>Fusobacteriia</taxon>
        <taxon>Fusobacteriales</taxon>
        <taxon>Fusobacteriaceae</taxon>
        <taxon>Cetobacterium</taxon>
    </lineage>
</organism>
<evidence type="ECO:0000313" key="1">
    <source>
        <dbReference type="EMBL" id="SJZ37594.1"/>
    </source>
</evidence>